<dbReference type="GO" id="GO:0019843">
    <property type="term" value="F:rRNA binding"/>
    <property type="evidence" value="ECO:0007669"/>
    <property type="project" value="InterPro"/>
</dbReference>
<dbReference type="PROSITE" id="PS50833">
    <property type="entry name" value="BRIX"/>
    <property type="match status" value="1"/>
</dbReference>
<comment type="subcellular location">
    <subcellularLocation>
        <location evidence="1">Nucleus</location>
        <location evidence="1">Nucleolus</location>
    </subcellularLocation>
</comment>
<dbReference type="Proteomes" id="UP000011668">
    <property type="component" value="Unassembled WGS sequence"/>
</dbReference>
<comment type="caution">
    <text evidence="7">The sequence shown here is derived from an EMBL/GenBank/DDBJ whole genome shotgun (WGS) entry which is preliminary data.</text>
</comment>
<organism evidence="7 8">
    <name type="scientific">Thanatephorus cucumeris (strain AG1-IA)</name>
    <name type="common">Rice sheath blight fungus</name>
    <name type="synonym">Rhizoctonia solani</name>
    <dbReference type="NCBI Taxonomy" id="983506"/>
    <lineage>
        <taxon>Eukaryota</taxon>
        <taxon>Fungi</taxon>
        <taxon>Dikarya</taxon>
        <taxon>Basidiomycota</taxon>
        <taxon>Agaricomycotina</taxon>
        <taxon>Agaricomycetes</taxon>
        <taxon>Cantharellales</taxon>
        <taxon>Ceratobasidiaceae</taxon>
        <taxon>Rhizoctonia</taxon>
        <taxon>Rhizoctonia solani AG-1</taxon>
    </lineage>
</organism>
<evidence type="ECO:0000256" key="1">
    <source>
        <dbReference type="ARBA" id="ARBA00004604"/>
    </source>
</evidence>
<feature type="domain" description="Brix" evidence="6">
    <location>
        <begin position="35"/>
        <end position="230"/>
    </location>
</feature>
<evidence type="ECO:0000256" key="4">
    <source>
        <dbReference type="ARBA" id="ARBA00023242"/>
    </source>
</evidence>
<keyword evidence="3" id="KW-0690">Ribosome biogenesis</keyword>
<keyword evidence="8" id="KW-1185">Reference proteome</keyword>
<dbReference type="HOGENOM" id="CLU_048373_2_1_1"/>
<dbReference type="OrthoDB" id="1638493at2759"/>
<evidence type="ECO:0000313" key="7">
    <source>
        <dbReference type="EMBL" id="ELU44970.1"/>
    </source>
</evidence>
<evidence type="ECO:0000313" key="8">
    <source>
        <dbReference type="Proteomes" id="UP000011668"/>
    </source>
</evidence>
<protein>
    <submittedName>
        <fullName evidence="7">Ribosome biogenesis protein BRX1</fullName>
    </submittedName>
</protein>
<feature type="region of interest" description="Disordered" evidence="5">
    <location>
        <begin position="252"/>
        <end position="277"/>
    </location>
</feature>
<dbReference type="GO" id="GO:0005730">
    <property type="term" value="C:nucleolus"/>
    <property type="evidence" value="ECO:0007669"/>
    <property type="project" value="UniProtKB-SubCell"/>
</dbReference>
<gene>
    <name evidence="7" type="ORF">AG1IA_00986</name>
</gene>
<name>L8X429_THACA</name>
<accession>L8X429</accession>
<evidence type="ECO:0000256" key="3">
    <source>
        <dbReference type="ARBA" id="ARBA00022517"/>
    </source>
</evidence>
<evidence type="ECO:0000256" key="5">
    <source>
        <dbReference type="SAM" id="MobiDB-lite"/>
    </source>
</evidence>
<feature type="compositionally biased region" description="Polar residues" evidence="5">
    <location>
        <begin position="1"/>
        <end position="11"/>
    </location>
</feature>
<dbReference type="AlphaFoldDB" id="L8X429"/>
<feature type="region of interest" description="Disordered" evidence="5">
    <location>
        <begin position="1"/>
        <end position="34"/>
    </location>
</feature>
<sequence>MSSLLKAQTANAKGKGKRPANDEGEAGPPRKRNKQRVLLLSSRGITHRMRHLMGDLEALLPHIKKDSKLDSKNHLHLLPELADLHNCNNTLYFEARRHEDLYLWAAKTPNGPSVKMHVQNVHTMDELKMTGNCLKGSRGLLSFDPGFDSGEHWKLIKELFTHVSPTHLPVLNHPSHRWDRFSEFRPLLAENFQIIEKDPLKPNGPPETSLVEIGPRFVLTPIRIFEGAFGGATVFSNPEFVSPAAIRSQFKREQGEKYRARKEGEAERNTRREERRREEDELAVRNVFNEPQKPEIPSEPAYNFRLLSSKGLSEVYSRWCLYLENPGQEYRLSRNLLPKLSKHAPGAILNLFIKCCLSGRDDASKLLVICLQTGRLTRGLSHSLTIFVRPGLARRPEQLGTQTLGGPTLSIVRIFQSITQDPGSYIVRPWGHLI</sequence>
<evidence type="ECO:0000256" key="2">
    <source>
        <dbReference type="ARBA" id="ARBA00006369"/>
    </source>
</evidence>
<dbReference type="SMART" id="SM00879">
    <property type="entry name" value="Brix"/>
    <property type="match status" value="1"/>
</dbReference>
<reference evidence="7 8" key="1">
    <citation type="journal article" date="2013" name="Nat. Commun.">
        <title>The evolution and pathogenic mechanisms of the rice sheath blight pathogen.</title>
        <authorList>
            <person name="Zheng A."/>
            <person name="Lin R."/>
            <person name="Xu L."/>
            <person name="Qin P."/>
            <person name="Tang C."/>
            <person name="Ai P."/>
            <person name="Zhang D."/>
            <person name="Liu Y."/>
            <person name="Sun Z."/>
            <person name="Feng H."/>
            <person name="Wang Y."/>
            <person name="Chen Y."/>
            <person name="Liang X."/>
            <person name="Fu R."/>
            <person name="Li Q."/>
            <person name="Zhang J."/>
            <person name="Yu X."/>
            <person name="Xie Z."/>
            <person name="Ding L."/>
            <person name="Guan P."/>
            <person name="Tang J."/>
            <person name="Liang Y."/>
            <person name="Wang S."/>
            <person name="Deng Q."/>
            <person name="Li S."/>
            <person name="Zhu J."/>
            <person name="Wang L."/>
            <person name="Liu H."/>
            <person name="Li P."/>
        </authorList>
    </citation>
    <scope>NUCLEOTIDE SEQUENCE [LARGE SCALE GENOMIC DNA]</scope>
    <source>
        <strain evidence="8">AG-1 IA</strain>
    </source>
</reference>
<dbReference type="InterPro" id="IPR026532">
    <property type="entry name" value="BRX1"/>
</dbReference>
<dbReference type="PANTHER" id="PTHR13634:SF0">
    <property type="entry name" value="RIBOSOME BIOGENESIS PROTEIN BRX1 HOMOLOG"/>
    <property type="match status" value="1"/>
</dbReference>
<keyword evidence="4" id="KW-0539">Nucleus</keyword>
<dbReference type="Pfam" id="PF04427">
    <property type="entry name" value="Brix"/>
    <property type="match status" value="1"/>
</dbReference>
<dbReference type="SUPFAM" id="SSF52954">
    <property type="entry name" value="Class II aaRS ABD-related"/>
    <property type="match status" value="1"/>
</dbReference>
<comment type="similarity">
    <text evidence="2">Belongs to the BRX1 family.</text>
</comment>
<evidence type="ECO:0000259" key="6">
    <source>
        <dbReference type="PROSITE" id="PS50833"/>
    </source>
</evidence>
<dbReference type="InterPro" id="IPR007109">
    <property type="entry name" value="Brix"/>
</dbReference>
<dbReference type="GO" id="GO:0006364">
    <property type="term" value="P:rRNA processing"/>
    <property type="evidence" value="ECO:0007669"/>
    <property type="project" value="InterPro"/>
</dbReference>
<dbReference type="GO" id="GO:0000027">
    <property type="term" value="P:ribosomal large subunit assembly"/>
    <property type="evidence" value="ECO:0007669"/>
    <property type="project" value="TreeGrafter"/>
</dbReference>
<dbReference type="PANTHER" id="PTHR13634">
    <property type="entry name" value="RIBOSOME BIOGENESIS PROTEIN BRIX"/>
    <property type="match status" value="1"/>
</dbReference>
<dbReference type="STRING" id="983506.L8X429"/>
<proteinExistence type="inferred from homology"/>
<dbReference type="EMBL" id="AFRT01000231">
    <property type="protein sequence ID" value="ELU44970.1"/>
    <property type="molecule type" value="Genomic_DNA"/>
</dbReference>